<organism evidence="2 3">
    <name type="scientific">Byssothecium circinans</name>
    <dbReference type="NCBI Taxonomy" id="147558"/>
    <lineage>
        <taxon>Eukaryota</taxon>
        <taxon>Fungi</taxon>
        <taxon>Dikarya</taxon>
        <taxon>Ascomycota</taxon>
        <taxon>Pezizomycotina</taxon>
        <taxon>Dothideomycetes</taxon>
        <taxon>Pleosporomycetidae</taxon>
        <taxon>Pleosporales</taxon>
        <taxon>Massarineae</taxon>
        <taxon>Massarinaceae</taxon>
        <taxon>Byssothecium</taxon>
    </lineage>
</organism>
<dbReference type="Proteomes" id="UP000800035">
    <property type="component" value="Unassembled WGS sequence"/>
</dbReference>
<name>A0A6A5TYG2_9PLEO</name>
<proteinExistence type="predicted"/>
<evidence type="ECO:0000256" key="1">
    <source>
        <dbReference type="SAM" id="MobiDB-lite"/>
    </source>
</evidence>
<dbReference type="AlphaFoldDB" id="A0A6A5TYG2"/>
<reference evidence="2" key="1">
    <citation type="journal article" date="2020" name="Stud. Mycol.">
        <title>101 Dothideomycetes genomes: a test case for predicting lifestyles and emergence of pathogens.</title>
        <authorList>
            <person name="Haridas S."/>
            <person name="Albert R."/>
            <person name="Binder M."/>
            <person name="Bloem J."/>
            <person name="Labutti K."/>
            <person name="Salamov A."/>
            <person name="Andreopoulos B."/>
            <person name="Baker S."/>
            <person name="Barry K."/>
            <person name="Bills G."/>
            <person name="Bluhm B."/>
            <person name="Cannon C."/>
            <person name="Castanera R."/>
            <person name="Culley D."/>
            <person name="Daum C."/>
            <person name="Ezra D."/>
            <person name="Gonzalez J."/>
            <person name="Henrissat B."/>
            <person name="Kuo A."/>
            <person name="Liang C."/>
            <person name="Lipzen A."/>
            <person name="Lutzoni F."/>
            <person name="Magnuson J."/>
            <person name="Mondo S."/>
            <person name="Nolan M."/>
            <person name="Ohm R."/>
            <person name="Pangilinan J."/>
            <person name="Park H.-J."/>
            <person name="Ramirez L."/>
            <person name="Alfaro M."/>
            <person name="Sun H."/>
            <person name="Tritt A."/>
            <person name="Yoshinaga Y."/>
            <person name="Zwiers L.-H."/>
            <person name="Turgeon B."/>
            <person name="Goodwin S."/>
            <person name="Spatafora J."/>
            <person name="Crous P."/>
            <person name="Grigoriev I."/>
        </authorList>
    </citation>
    <scope>NUCLEOTIDE SEQUENCE</scope>
    <source>
        <strain evidence="2">CBS 675.92</strain>
    </source>
</reference>
<gene>
    <name evidence="2" type="ORF">CC80DRAFT_561134</name>
</gene>
<protein>
    <submittedName>
        <fullName evidence="2">Uncharacterized protein</fullName>
    </submittedName>
</protein>
<dbReference type="EMBL" id="ML976989">
    <property type="protein sequence ID" value="KAF1957665.1"/>
    <property type="molecule type" value="Genomic_DNA"/>
</dbReference>
<keyword evidence="3" id="KW-1185">Reference proteome</keyword>
<evidence type="ECO:0000313" key="2">
    <source>
        <dbReference type="EMBL" id="KAF1957665.1"/>
    </source>
</evidence>
<sequence length="117" mass="13027">MADEGKKGKSNVDVTPEDVEPAPAQGISRTKTGTEKARQELNQLLDQCTRTAQKHGYKRASFADTEPRKGQNSATVTYINSLESPIDSGEIEWERAKKSLLRREYVVPEYLEGACLL</sequence>
<feature type="region of interest" description="Disordered" evidence="1">
    <location>
        <begin position="1"/>
        <end position="36"/>
    </location>
</feature>
<evidence type="ECO:0000313" key="3">
    <source>
        <dbReference type="Proteomes" id="UP000800035"/>
    </source>
</evidence>
<accession>A0A6A5TYG2</accession>